<dbReference type="PROSITE" id="PS00775">
    <property type="entry name" value="GLYCOSYL_HYDROL_F3"/>
    <property type="match status" value="1"/>
</dbReference>
<evidence type="ECO:0000259" key="6">
    <source>
        <dbReference type="Pfam" id="PF00933"/>
    </source>
</evidence>
<dbReference type="GO" id="GO:0005975">
    <property type="term" value="P:carbohydrate metabolic process"/>
    <property type="evidence" value="ECO:0007669"/>
    <property type="project" value="InterPro"/>
</dbReference>
<evidence type="ECO:0000313" key="7">
    <source>
        <dbReference type="EMBL" id="QWG05136.1"/>
    </source>
</evidence>
<dbReference type="AlphaFoldDB" id="A0AAX1NDR5"/>
<dbReference type="GO" id="GO:0009254">
    <property type="term" value="P:peptidoglycan turnover"/>
    <property type="evidence" value="ECO:0007669"/>
    <property type="project" value="TreeGrafter"/>
</dbReference>
<protein>
    <recommendedName>
        <fullName evidence="3">beta-N-acetylhexosaminidase</fullName>
        <ecNumber evidence="3">3.2.1.52</ecNumber>
    </recommendedName>
</protein>
<dbReference type="SUPFAM" id="SSF51445">
    <property type="entry name" value="(Trans)glycosidases"/>
    <property type="match status" value="1"/>
</dbReference>
<dbReference type="Gene3D" id="3.20.20.300">
    <property type="entry name" value="Glycoside hydrolase, family 3, N-terminal domain"/>
    <property type="match status" value="1"/>
</dbReference>
<dbReference type="PRINTS" id="PR00133">
    <property type="entry name" value="GLHYDRLASE3"/>
</dbReference>
<evidence type="ECO:0000256" key="2">
    <source>
        <dbReference type="ARBA" id="ARBA00005336"/>
    </source>
</evidence>
<evidence type="ECO:0000256" key="3">
    <source>
        <dbReference type="ARBA" id="ARBA00012663"/>
    </source>
</evidence>
<dbReference type="InterPro" id="IPR050226">
    <property type="entry name" value="NagZ_Beta-hexosaminidase"/>
</dbReference>
<evidence type="ECO:0000256" key="4">
    <source>
        <dbReference type="ARBA" id="ARBA00022801"/>
    </source>
</evidence>
<dbReference type="PANTHER" id="PTHR30480">
    <property type="entry name" value="BETA-HEXOSAMINIDASE-RELATED"/>
    <property type="match status" value="1"/>
</dbReference>
<dbReference type="Pfam" id="PF00933">
    <property type="entry name" value="Glyco_hydro_3"/>
    <property type="match status" value="1"/>
</dbReference>
<evidence type="ECO:0000313" key="8">
    <source>
        <dbReference type="Proteomes" id="UP000678679"/>
    </source>
</evidence>
<evidence type="ECO:0000256" key="1">
    <source>
        <dbReference type="ARBA" id="ARBA00001231"/>
    </source>
</evidence>
<dbReference type="RefSeq" id="WP_169662191.1">
    <property type="nucleotide sequence ID" value="NZ_CP076133.1"/>
</dbReference>
<proteinExistence type="inferred from homology"/>
<sequence length="560" mass="63484">MNNKNNIAFLNEINSDWVIETFHQMTLDEKIGQLFQVAAFSNRDDDHVKEITQLIEKYHLGGLTFFQGTIDKQVELTNTYQKLSKVPLFINMDAEWGLGMRLKDGLSFPYQMTLGAIQDNQLIYQFGEYIGKECRKMGVSSPLAPVVDINNNSKNPVINYRSFGGDKENVANKGIAYIKGLQSQHVLDNAKHFPGHGDTAVDSHLDMPVLNHSDEHLREVELYPFKKLIDEGLSSVMSAHLQIEAWESKENTPSTLSSKVLNGILKEDLGFDGLVITDAMDMQGITKYYKNGTADAMAILAGNHVITNSKDVGEGVAKIKEFLKEGKLTEKVLDEAVLKILAMKKWVGLHHHKTITYSSEVHKNDGESIHLLQKLSDKAVTSLKGEIQKLNVNSNNVFLQLHIKNETKSIRDEVAHHLKDVDVSTQNPLCDYFNHHQVPTYIWSDQNKATELFDVIEKSNQYDRIFVSIFGINKKPLNNFDLPKELSDELFKRLDKDKVTYIHLGNAFALDELQECQKSKEILLTYQDLEALQRSVTKVFDAHLIPDGKLAVELKNYKQL</sequence>
<comment type="catalytic activity">
    <reaction evidence="1">
        <text>Hydrolysis of terminal non-reducing N-acetyl-D-hexosamine residues in N-acetyl-beta-D-hexosaminides.</text>
        <dbReference type="EC" id="3.2.1.52"/>
    </reaction>
</comment>
<dbReference type="PANTHER" id="PTHR30480:SF13">
    <property type="entry name" value="BETA-HEXOSAMINIDASE"/>
    <property type="match status" value="1"/>
</dbReference>
<accession>A0AAX1NDR5</accession>
<dbReference type="GO" id="GO:0004563">
    <property type="term" value="F:beta-N-acetylhexosaminidase activity"/>
    <property type="evidence" value="ECO:0007669"/>
    <property type="project" value="UniProtKB-EC"/>
</dbReference>
<organism evidence="7 8">
    <name type="scientific">Flammeovirga yaeyamensis</name>
    <dbReference type="NCBI Taxonomy" id="367791"/>
    <lineage>
        <taxon>Bacteria</taxon>
        <taxon>Pseudomonadati</taxon>
        <taxon>Bacteroidota</taxon>
        <taxon>Cytophagia</taxon>
        <taxon>Cytophagales</taxon>
        <taxon>Flammeovirgaceae</taxon>
        <taxon>Flammeovirga</taxon>
    </lineage>
</organism>
<dbReference type="InterPro" id="IPR001764">
    <property type="entry name" value="Glyco_hydro_3_N"/>
</dbReference>
<reference evidence="7 8" key="1">
    <citation type="submission" date="2021-05" db="EMBL/GenBank/DDBJ databases">
        <title>Comparative genomic studies on the polysaccharide-degrading batcterial strains of the Flammeovirga genus.</title>
        <authorList>
            <person name="Zewei F."/>
            <person name="Zheng Z."/>
            <person name="Yu L."/>
            <person name="Ruyue G."/>
            <person name="Yanhong M."/>
            <person name="Yuanyuan C."/>
            <person name="Jingyan G."/>
            <person name="Wenjun H."/>
        </authorList>
    </citation>
    <scope>NUCLEOTIDE SEQUENCE [LARGE SCALE GENOMIC DNA]</scope>
    <source>
        <strain evidence="7 8">NBRC:100898</strain>
    </source>
</reference>
<dbReference type="InterPro" id="IPR017853">
    <property type="entry name" value="GH"/>
</dbReference>
<dbReference type="Proteomes" id="UP000678679">
    <property type="component" value="Chromosome 2"/>
</dbReference>
<dbReference type="InterPro" id="IPR019800">
    <property type="entry name" value="Glyco_hydro_3_AS"/>
</dbReference>
<dbReference type="EC" id="3.2.1.52" evidence="3"/>
<dbReference type="InterPro" id="IPR036962">
    <property type="entry name" value="Glyco_hydro_3_N_sf"/>
</dbReference>
<comment type="similarity">
    <text evidence="2">Belongs to the glycosyl hydrolase 3 family.</text>
</comment>
<dbReference type="KEGG" id="fya:KMW28_22185"/>
<dbReference type="EMBL" id="CP076133">
    <property type="protein sequence ID" value="QWG05136.1"/>
    <property type="molecule type" value="Genomic_DNA"/>
</dbReference>
<gene>
    <name evidence="7" type="ORF">KMW28_22185</name>
</gene>
<keyword evidence="8" id="KW-1185">Reference proteome</keyword>
<name>A0AAX1NDR5_9BACT</name>
<evidence type="ECO:0000256" key="5">
    <source>
        <dbReference type="ARBA" id="ARBA00023295"/>
    </source>
</evidence>
<keyword evidence="4" id="KW-0378">Hydrolase</keyword>
<keyword evidence="5" id="KW-0326">Glycosidase</keyword>
<feature type="domain" description="Glycoside hydrolase family 3 N-terminal" evidence="6">
    <location>
        <begin position="26"/>
        <end position="342"/>
    </location>
</feature>